<dbReference type="EMBL" id="CAXLJM020000046">
    <property type="protein sequence ID" value="CAL8110923.1"/>
    <property type="molecule type" value="Genomic_DNA"/>
</dbReference>
<sequence length="259" mass="29746">MTGLGMQYVMDPKGITFTGSLLESDSFLVTFLLGLHEEICLISVWYQAVAIILIPVLVGSELTICLRFLRKELNQLQLQSTPVNRQSKTGDAEGQATEHTFKKPSNGEQNSYRIEDILFHYQCLQLVGDRLQDISSFIFLITQIIYFAQITSDVFVGIQLWRIGDNLSVTFYASDCTSGMGYWFFSLYSIGRLDEEMINFRKILISYFRREYKKRSLHLKVLKSFREISVFLGPSPILRGTSAKVIYDLFGYYILAALW</sequence>
<gene>
    <name evidence="3" type="ORF">ODALV1_LOCUS14559</name>
</gene>
<feature type="region of interest" description="Disordered" evidence="1">
    <location>
        <begin position="84"/>
        <end position="106"/>
    </location>
</feature>
<name>A0ABP1QTC4_9HEXA</name>
<keyword evidence="2" id="KW-0812">Transmembrane</keyword>
<keyword evidence="2" id="KW-0472">Membrane</keyword>
<feature type="transmembrane region" description="Helical" evidence="2">
    <location>
        <begin position="44"/>
        <end position="69"/>
    </location>
</feature>
<accession>A0ABP1QTC4</accession>
<dbReference type="Proteomes" id="UP001642540">
    <property type="component" value="Unassembled WGS sequence"/>
</dbReference>
<evidence type="ECO:0000313" key="4">
    <source>
        <dbReference type="Proteomes" id="UP001642540"/>
    </source>
</evidence>
<comment type="caution">
    <text evidence="3">The sequence shown here is derived from an EMBL/GenBank/DDBJ whole genome shotgun (WGS) entry which is preliminary data.</text>
</comment>
<protein>
    <submittedName>
        <fullName evidence="3">Uncharacterized protein</fullName>
    </submittedName>
</protein>
<organism evidence="3 4">
    <name type="scientific">Orchesella dallaii</name>
    <dbReference type="NCBI Taxonomy" id="48710"/>
    <lineage>
        <taxon>Eukaryota</taxon>
        <taxon>Metazoa</taxon>
        <taxon>Ecdysozoa</taxon>
        <taxon>Arthropoda</taxon>
        <taxon>Hexapoda</taxon>
        <taxon>Collembola</taxon>
        <taxon>Entomobryomorpha</taxon>
        <taxon>Entomobryoidea</taxon>
        <taxon>Orchesellidae</taxon>
        <taxon>Orchesellinae</taxon>
        <taxon>Orchesella</taxon>
    </lineage>
</organism>
<keyword evidence="4" id="KW-1185">Reference proteome</keyword>
<reference evidence="3 4" key="1">
    <citation type="submission" date="2024-08" db="EMBL/GenBank/DDBJ databases">
        <authorList>
            <person name="Cucini C."/>
            <person name="Frati F."/>
        </authorList>
    </citation>
    <scope>NUCLEOTIDE SEQUENCE [LARGE SCALE GENOMIC DNA]</scope>
</reference>
<evidence type="ECO:0000313" key="3">
    <source>
        <dbReference type="EMBL" id="CAL8110923.1"/>
    </source>
</evidence>
<proteinExistence type="predicted"/>
<keyword evidence="2" id="KW-1133">Transmembrane helix</keyword>
<evidence type="ECO:0000256" key="2">
    <source>
        <dbReference type="SAM" id="Phobius"/>
    </source>
</evidence>
<evidence type="ECO:0000256" key="1">
    <source>
        <dbReference type="SAM" id="MobiDB-lite"/>
    </source>
</evidence>